<sequence length="115" mass="12877">MHSFVEVKASPTPMFSVEMDHKQNGPVDVKSSVENGRPPDLADWAVADVHSYFRAAGFEEQARAFQEQEIDGKSLLLMTRNDVLTGLSLKLGPALKIYEYHVKPLQIQHLKNTSP</sequence>
<accession>A0AAV7T5L5</accession>
<proteinExistence type="predicted"/>
<dbReference type="InterPro" id="IPR013761">
    <property type="entry name" value="SAM/pointed_sf"/>
</dbReference>
<dbReference type="InterPro" id="IPR050548">
    <property type="entry name" value="PcG_chromatin_remod_factors"/>
</dbReference>
<feature type="domain" description="SAM" evidence="2">
    <location>
        <begin position="44"/>
        <end position="92"/>
    </location>
</feature>
<dbReference type="SUPFAM" id="SSF47769">
    <property type="entry name" value="SAM/Pointed domain"/>
    <property type="match status" value="1"/>
</dbReference>
<evidence type="ECO:0000313" key="3">
    <source>
        <dbReference type="EMBL" id="KAJ1171591.1"/>
    </source>
</evidence>
<dbReference type="EMBL" id="JANPWB010000007">
    <property type="protein sequence ID" value="KAJ1171591.1"/>
    <property type="molecule type" value="Genomic_DNA"/>
</dbReference>
<evidence type="ECO:0000256" key="1">
    <source>
        <dbReference type="SAM" id="MobiDB-lite"/>
    </source>
</evidence>
<comment type="caution">
    <text evidence="3">The sequence shown here is derived from an EMBL/GenBank/DDBJ whole genome shotgun (WGS) entry which is preliminary data.</text>
</comment>
<evidence type="ECO:0000313" key="4">
    <source>
        <dbReference type="Proteomes" id="UP001066276"/>
    </source>
</evidence>
<reference evidence="3" key="1">
    <citation type="journal article" date="2022" name="bioRxiv">
        <title>Sequencing and chromosome-scale assembly of the giantPleurodeles waltlgenome.</title>
        <authorList>
            <person name="Brown T."/>
            <person name="Elewa A."/>
            <person name="Iarovenko S."/>
            <person name="Subramanian E."/>
            <person name="Araus A.J."/>
            <person name="Petzold A."/>
            <person name="Susuki M."/>
            <person name="Suzuki K.-i.T."/>
            <person name="Hayashi T."/>
            <person name="Toyoda A."/>
            <person name="Oliveira C."/>
            <person name="Osipova E."/>
            <person name="Leigh N.D."/>
            <person name="Simon A."/>
            <person name="Yun M.H."/>
        </authorList>
    </citation>
    <scope>NUCLEOTIDE SEQUENCE</scope>
    <source>
        <strain evidence="3">20211129_DDA</strain>
        <tissue evidence="3">Liver</tissue>
    </source>
</reference>
<gene>
    <name evidence="3" type="ORF">NDU88_003452</name>
</gene>
<dbReference type="AlphaFoldDB" id="A0AAV7T5L5"/>
<dbReference type="InterPro" id="IPR001660">
    <property type="entry name" value="SAM"/>
</dbReference>
<dbReference type="PROSITE" id="PS50105">
    <property type="entry name" value="SAM_DOMAIN"/>
    <property type="match status" value="1"/>
</dbReference>
<dbReference type="GO" id="GO:0042393">
    <property type="term" value="F:histone binding"/>
    <property type="evidence" value="ECO:0007669"/>
    <property type="project" value="TreeGrafter"/>
</dbReference>
<dbReference type="Gene3D" id="1.10.150.50">
    <property type="entry name" value="Transcription Factor, Ets-1"/>
    <property type="match status" value="1"/>
</dbReference>
<dbReference type="GO" id="GO:0005634">
    <property type="term" value="C:nucleus"/>
    <property type="evidence" value="ECO:0007669"/>
    <property type="project" value="TreeGrafter"/>
</dbReference>
<dbReference type="GO" id="GO:0003682">
    <property type="term" value="F:chromatin binding"/>
    <property type="evidence" value="ECO:0007669"/>
    <property type="project" value="TreeGrafter"/>
</dbReference>
<name>A0AAV7T5L5_PLEWA</name>
<keyword evidence="4" id="KW-1185">Reference proteome</keyword>
<dbReference type="SMART" id="SM00454">
    <property type="entry name" value="SAM"/>
    <property type="match status" value="1"/>
</dbReference>
<evidence type="ECO:0000259" key="2">
    <source>
        <dbReference type="PROSITE" id="PS50105"/>
    </source>
</evidence>
<dbReference type="Proteomes" id="UP001066276">
    <property type="component" value="Chromosome 4_1"/>
</dbReference>
<protein>
    <recommendedName>
        <fullName evidence="2">SAM domain-containing protein</fullName>
    </recommendedName>
</protein>
<organism evidence="3 4">
    <name type="scientific">Pleurodeles waltl</name>
    <name type="common">Iberian ribbed newt</name>
    <dbReference type="NCBI Taxonomy" id="8319"/>
    <lineage>
        <taxon>Eukaryota</taxon>
        <taxon>Metazoa</taxon>
        <taxon>Chordata</taxon>
        <taxon>Craniata</taxon>
        <taxon>Vertebrata</taxon>
        <taxon>Euteleostomi</taxon>
        <taxon>Amphibia</taxon>
        <taxon>Batrachia</taxon>
        <taxon>Caudata</taxon>
        <taxon>Salamandroidea</taxon>
        <taxon>Salamandridae</taxon>
        <taxon>Pleurodelinae</taxon>
        <taxon>Pleurodeles</taxon>
    </lineage>
</organism>
<dbReference type="GO" id="GO:0045892">
    <property type="term" value="P:negative regulation of DNA-templated transcription"/>
    <property type="evidence" value="ECO:0007669"/>
    <property type="project" value="TreeGrafter"/>
</dbReference>
<dbReference type="PANTHER" id="PTHR12247:SF139">
    <property type="entry name" value="ATHERIN-RELATED"/>
    <property type="match status" value="1"/>
</dbReference>
<feature type="region of interest" description="Disordered" evidence="1">
    <location>
        <begin position="15"/>
        <end position="34"/>
    </location>
</feature>
<dbReference type="CDD" id="cd09583">
    <property type="entry name" value="SAM_Atherin-like"/>
    <property type="match status" value="1"/>
</dbReference>
<dbReference type="PANTHER" id="PTHR12247">
    <property type="entry name" value="POLYCOMB GROUP PROTEIN"/>
    <property type="match status" value="1"/>
</dbReference>
<dbReference type="Pfam" id="PF00536">
    <property type="entry name" value="SAM_1"/>
    <property type="match status" value="1"/>
</dbReference>